<reference evidence="1 2" key="1">
    <citation type="submission" date="2016-10" db="EMBL/GenBank/DDBJ databases">
        <authorList>
            <person name="de Groot N.N."/>
        </authorList>
    </citation>
    <scope>NUCLEOTIDE SEQUENCE [LARGE SCALE GENOMIC DNA]</scope>
    <source>
        <strain evidence="1 2">DSM 22789</strain>
    </source>
</reference>
<organism evidence="1 2">
    <name type="scientific">Sphingobacterium wenxiniae</name>
    <dbReference type="NCBI Taxonomy" id="683125"/>
    <lineage>
        <taxon>Bacteria</taxon>
        <taxon>Pseudomonadati</taxon>
        <taxon>Bacteroidota</taxon>
        <taxon>Sphingobacteriia</taxon>
        <taxon>Sphingobacteriales</taxon>
        <taxon>Sphingobacteriaceae</taxon>
        <taxon>Sphingobacterium</taxon>
    </lineage>
</organism>
<dbReference type="EMBL" id="FOZZ01000010">
    <property type="protein sequence ID" value="SFT06597.1"/>
    <property type="molecule type" value="Genomic_DNA"/>
</dbReference>
<name>A0A1I6UZ24_9SPHI</name>
<dbReference type="OrthoDB" id="790983at2"/>
<dbReference type="Proteomes" id="UP000198785">
    <property type="component" value="Unassembled WGS sequence"/>
</dbReference>
<sequence>MEKYYNECVQNLDYQINELSVEIEDRMQLAQEVIKLLIKCLADLKQEVMKSGFKDEEEEIYFFKKLKPIILSKLICYNAVFKIEAKKPYGGKKVLDEYFNTELTKLKRFYDNNKEFYSYYRTNSSYLDHKYFVRGNYDIVLSLDTFYFETDHSFSTSHDYKVAKILANDRIQVFLEEQLNNNNITNRTNDVSLTWTGSKVALIELIYGLNAQGVLNNGNADIVAIVRFFERSFNVDLGDFYHTYMELKSRKITQTKFLDSMREALIKKMDEQDER</sequence>
<accession>A0A1I6UZ24</accession>
<dbReference type="AlphaFoldDB" id="A0A1I6UZ24"/>
<dbReference type="RefSeq" id="WP_093366808.1">
    <property type="nucleotide sequence ID" value="NZ_FOZZ01000010.1"/>
</dbReference>
<gene>
    <name evidence="1" type="ORF">SAMN05660206_110135</name>
</gene>
<dbReference type="Pfam" id="PF09357">
    <property type="entry name" value="RteC"/>
    <property type="match status" value="1"/>
</dbReference>
<evidence type="ECO:0000313" key="2">
    <source>
        <dbReference type="Proteomes" id="UP000198785"/>
    </source>
</evidence>
<proteinExistence type="predicted"/>
<evidence type="ECO:0000313" key="1">
    <source>
        <dbReference type="EMBL" id="SFT06597.1"/>
    </source>
</evidence>
<dbReference type="STRING" id="683125.SAMN05660206_110135"/>
<dbReference type="InterPro" id="IPR018534">
    <property type="entry name" value="Tet_reg_excision_RteC"/>
</dbReference>
<keyword evidence="2" id="KW-1185">Reference proteome</keyword>
<protein>
    <submittedName>
        <fullName evidence="1">RteC protein</fullName>
    </submittedName>
</protein>